<dbReference type="Gene3D" id="3.90.226.10">
    <property type="entry name" value="2-enoyl-CoA Hydratase, Chain A, domain 1"/>
    <property type="match status" value="1"/>
</dbReference>
<dbReference type="Proteomes" id="UP000007730">
    <property type="component" value="Chromosome"/>
</dbReference>
<dbReference type="eggNOG" id="COG4799">
    <property type="taxonomic scope" value="Bacteria"/>
</dbReference>
<evidence type="ECO:0000313" key="1">
    <source>
        <dbReference type="EMBL" id="AEI05928.1"/>
    </source>
</evidence>
<dbReference type="EMBL" id="CP002826">
    <property type="protein sequence ID" value="AEI05928.1"/>
    <property type="molecule type" value="Genomic_DNA"/>
</dbReference>
<organism evidence="1 2">
    <name type="scientific">Afipia carboxidovorans (strain ATCC 49405 / DSM 1227 / KCTC 32145 / OM5)</name>
    <name type="common">Oligotropha carboxidovorans</name>
    <dbReference type="NCBI Taxonomy" id="504832"/>
    <lineage>
        <taxon>Bacteria</taxon>
        <taxon>Pseudomonadati</taxon>
        <taxon>Pseudomonadota</taxon>
        <taxon>Alphaproteobacteria</taxon>
        <taxon>Hyphomicrobiales</taxon>
        <taxon>Nitrobacteraceae</taxon>
        <taxon>Afipia</taxon>
    </lineage>
</organism>
<name>B6JE85_AFIC5</name>
<dbReference type="PATRIC" id="fig|504832.7.peg.1286"/>
<proteinExistence type="predicted"/>
<accession>B6JE85</accession>
<dbReference type="OrthoDB" id="5984377at2"/>
<dbReference type="InterPro" id="IPR029045">
    <property type="entry name" value="ClpP/crotonase-like_dom_sf"/>
</dbReference>
<reference evidence="1 2" key="1">
    <citation type="journal article" date="2011" name="J. Bacteriol.">
        <title>Complete genome sequences of the chemolithoautotrophic Oligotropha carboxidovorans strains OM4 and OM5.</title>
        <authorList>
            <person name="Volland S."/>
            <person name="Rachinger M."/>
            <person name="Strittmatter A."/>
            <person name="Daniel R."/>
            <person name="Gottschalk G."/>
            <person name="Meyer O."/>
        </authorList>
    </citation>
    <scope>NUCLEOTIDE SEQUENCE [LARGE SCALE GENOMIC DNA]</scope>
    <source>
        <strain evidence="2">ATCC 49405 / DSM 1227 / KCTC 32145 / OM5</strain>
    </source>
</reference>
<dbReference type="HOGENOM" id="CLU_101747_0_0_5"/>
<dbReference type="SUPFAM" id="SSF52096">
    <property type="entry name" value="ClpP/crotonase"/>
    <property type="match status" value="1"/>
</dbReference>
<dbReference type="RefSeq" id="WP_012564004.1">
    <property type="nucleotide sequence ID" value="NC_011386.1"/>
</dbReference>
<dbReference type="STRING" id="504832.OCA5_c12100"/>
<keyword evidence="2" id="KW-1185">Reference proteome</keyword>
<protein>
    <submittedName>
        <fullName evidence="1">Malonate decarboxylase, gamma subunit</fullName>
    </submittedName>
</protein>
<sequence>MSEQSHQSLERLFSDLFGDKYAIEFDGSLLHGEATFEGKTIAILGTLERAYISASLALEQARYVLDVMRDHPGRPILLVVENSGQKLSLFDELIGNNGYIAHLSTCLDAARRRGHTVIGLVHELAISGGFMATGMATGDCYACEGAELRVMAPEAMSRITRIPLERLGELTKSNPILGPGVKNFERIGAIAGVWSGDLRTHLREALSSPDQEDPRRARGAERGGRLLAAKVAQAVREGRERL</sequence>
<dbReference type="KEGG" id="ocg:OCA5_c12100"/>
<dbReference type="KEGG" id="oca:OCAR_6869"/>
<gene>
    <name evidence="1" type="ordered locus">OCA5_c12100</name>
</gene>
<dbReference type="Pfam" id="PF06833">
    <property type="entry name" value="MdcE"/>
    <property type="match status" value="1"/>
</dbReference>
<dbReference type="AlphaFoldDB" id="B6JE85"/>
<evidence type="ECO:0000313" key="2">
    <source>
        <dbReference type="Proteomes" id="UP000007730"/>
    </source>
</evidence>